<keyword evidence="6 10" id="KW-1133">Transmembrane helix</keyword>
<feature type="transmembrane region" description="Helical" evidence="10">
    <location>
        <begin position="264"/>
        <end position="284"/>
    </location>
</feature>
<dbReference type="FunFam" id="1.10.3430.10:FF:000007">
    <property type="entry name" value="Ammonium transporter"/>
    <property type="match status" value="1"/>
</dbReference>
<dbReference type="InterPro" id="IPR001905">
    <property type="entry name" value="Ammonium_transpt"/>
</dbReference>
<dbReference type="Pfam" id="PF00909">
    <property type="entry name" value="Ammonium_transp"/>
    <property type="match status" value="1"/>
</dbReference>
<dbReference type="GO" id="GO:0008519">
    <property type="term" value="F:ammonium channel activity"/>
    <property type="evidence" value="ECO:0007669"/>
    <property type="project" value="InterPro"/>
</dbReference>
<evidence type="ECO:0000256" key="4">
    <source>
        <dbReference type="ARBA" id="ARBA00022475"/>
    </source>
</evidence>
<feature type="transmembrane region" description="Helical" evidence="10">
    <location>
        <begin position="198"/>
        <end position="219"/>
    </location>
</feature>
<dbReference type="AlphaFoldDB" id="A0A656HG57"/>
<feature type="transmembrane region" description="Helical" evidence="10">
    <location>
        <begin position="231"/>
        <end position="252"/>
    </location>
</feature>
<evidence type="ECO:0000256" key="6">
    <source>
        <dbReference type="ARBA" id="ARBA00022989"/>
    </source>
</evidence>
<evidence type="ECO:0000256" key="11">
    <source>
        <dbReference type="SAM" id="SignalP"/>
    </source>
</evidence>
<feature type="transmembrane region" description="Helical" evidence="10">
    <location>
        <begin position="163"/>
        <end position="186"/>
    </location>
</feature>
<gene>
    <name evidence="13" type="ORF">Thini_2654</name>
</gene>
<keyword evidence="11" id="KW-0732">Signal</keyword>
<feature type="transmembrane region" description="Helical" evidence="10">
    <location>
        <begin position="134"/>
        <end position="156"/>
    </location>
</feature>
<dbReference type="InterPro" id="IPR029020">
    <property type="entry name" value="Ammonium/urea_transptr"/>
</dbReference>
<organism evidence="13 14">
    <name type="scientific">Thiothrix nivea (strain ATCC 35100 / DSM 5205 / JP2)</name>
    <dbReference type="NCBI Taxonomy" id="870187"/>
    <lineage>
        <taxon>Bacteria</taxon>
        <taxon>Pseudomonadati</taxon>
        <taxon>Pseudomonadota</taxon>
        <taxon>Gammaproteobacteria</taxon>
        <taxon>Thiotrichales</taxon>
        <taxon>Thiotrichaceae</taxon>
        <taxon>Thiothrix</taxon>
    </lineage>
</organism>
<evidence type="ECO:0000313" key="13">
    <source>
        <dbReference type="EMBL" id="EIJ35192.1"/>
    </source>
</evidence>
<evidence type="ECO:0000256" key="10">
    <source>
        <dbReference type="RuleBase" id="RU362002"/>
    </source>
</evidence>
<keyword evidence="4" id="KW-1003">Cell membrane</keyword>
<keyword evidence="7 10" id="KW-0472">Membrane</keyword>
<dbReference type="InterPro" id="IPR024041">
    <property type="entry name" value="NH4_transpt_AmtB-like_dom"/>
</dbReference>
<name>A0A656HG57_THINJ</name>
<feature type="transmembrane region" description="Helical" evidence="10">
    <location>
        <begin position="70"/>
        <end position="91"/>
    </location>
</feature>
<reference evidence="14" key="1">
    <citation type="journal article" date="2011" name="Stand. Genomic Sci.">
        <title>Genome sequence of the filamentous, gliding Thiothrix nivea neotype strain (JP2(T)).</title>
        <authorList>
            <person name="Lapidus A."/>
            <person name="Nolan M."/>
            <person name="Lucas S."/>
            <person name="Glavina Del Rio T."/>
            <person name="Tice H."/>
            <person name="Cheng J.F."/>
            <person name="Tapia R."/>
            <person name="Han C."/>
            <person name="Goodwin L."/>
            <person name="Pitluck S."/>
            <person name="Liolios K."/>
            <person name="Pagani I."/>
            <person name="Ivanova N."/>
            <person name="Huntemann M."/>
            <person name="Mavromatis K."/>
            <person name="Mikhailova N."/>
            <person name="Pati A."/>
            <person name="Chen A."/>
            <person name="Palaniappan K."/>
            <person name="Land M."/>
            <person name="Brambilla E.M."/>
            <person name="Rohde M."/>
            <person name="Abt B."/>
            <person name="Verbarg S."/>
            <person name="Goker M."/>
            <person name="Bristow J."/>
            <person name="Eisen J.A."/>
            <person name="Markowitz V."/>
            <person name="Hugenholtz P."/>
            <person name="Kyrpides N.C."/>
            <person name="Klenk H.P."/>
            <person name="Woyke T."/>
        </authorList>
    </citation>
    <scope>NUCLEOTIDE SEQUENCE [LARGE SCALE GENOMIC DNA]</scope>
    <source>
        <strain evidence="14">ATCC 35100 / DSM 5205 / JP2</strain>
    </source>
</reference>
<feature type="chain" id="PRO_5025057837" description="Ammonium transporter" evidence="11">
    <location>
        <begin position="23"/>
        <end position="442"/>
    </location>
</feature>
<evidence type="ECO:0000256" key="2">
    <source>
        <dbReference type="ARBA" id="ARBA00005887"/>
    </source>
</evidence>
<dbReference type="SUPFAM" id="SSF111352">
    <property type="entry name" value="Ammonium transporter"/>
    <property type="match status" value="1"/>
</dbReference>
<dbReference type="EMBL" id="JH651384">
    <property type="protein sequence ID" value="EIJ35192.1"/>
    <property type="molecule type" value="Genomic_DNA"/>
</dbReference>
<feature type="transmembrane region" description="Helical" evidence="10">
    <location>
        <begin position="38"/>
        <end position="58"/>
    </location>
</feature>
<evidence type="ECO:0000256" key="7">
    <source>
        <dbReference type="ARBA" id="ARBA00023136"/>
    </source>
</evidence>
<dbReference type="PANTHER" id="PTHR43029">
    <property type="entry name" value="AMMONIUM TRANSPORTER MEP2"/>
    <property type="match status" value="1"/>
</dbReference>
<dbReference type="RefSeq" id="WP_002709101.1">
    <property type="nucleotide sequence ID" value="NZ_JH651384.1"/>
</dbReference>
<evidence type="ECO:0000259" key="12">
    <source>
        <dbReference type="Pfam" id="PF00909"/>
    </source>
</evidence>
<dbReference type="GO" id="GO:0005886">
    <property type="term" value="C:plasma membrane"/>
    <property type="evidence" value="ECO:0007669"/>
    <property type="project" value="UniProtKB-SubCell"/>
</dbReference>
<dbReference type="PANTHER" id="PTHR43029:SF10">
    <property type="entry name" value="AMMONIUM TRANSPORTER MEP2"/>
    <property type="match status" value="1"/>
</dbReference>
<dbReference type="Proteomes" id="UP000005317">
    <property type="component" value="Unassembled WGS sequence"/>
</dbReference>
<evidence type="ECO:0000256" key="8">
    <source>
        <dbReference type="ARBA" id="ARBA00023177"/>
    </source>
</evidence>
<dbReference type="InterPro" id="IPR018047">
    <property type="entry name" value="Ammonium_transpt_CS"/>
</dbReference>
<evidence type="ECO:0000256" key="1">
    <source>
        <dbReference type="ARBA" id="ARBA00004651"/>
    </source>
</evidence>
<feature type="transmembrane region" description="Helical" evidence="10">
    <location>
        <begin position="351"/>
        <end position="372"/>
    </location>
</feature>
<comment type="similarity">
    <text evidence="2 10">Belongs to the ammonia transporter channel (TC 1.A.11.2) family.</text>
</comment>
<keyword evidence="14" id="KW-1185">Reference proteome</keyword>
<feature type="transmembrane region" description="Helical" evidence="10">
    <location>
        <begin position="321"/>
        <end position="339"/>
    </location>
</feature>
<feature type="transmembrane region" description="Helical" evidence="10">
    <location>
        <begin position="296"/>
        <end position="315"/>
    </location>
</feature>
<accession>A0A656HG57</accession>
<dbReference type="NCBIfam" id="TIGR00836">
    <property type="entry name" value="amt"/>
    <property type="match status" value="1"/>
</dbReference>
<keyword evidence="5 10" id="KW-0812">Transmembrane</keyword>
<keyword evidence="8 10" id="KW-0924">Ammonia transport</keyword>
<sequence precursor="true">MNMRLGLMMLAALLGFSGVAMAEEVAAAPVPDKGDTTWMMVSTILVILMTIPGLALFYGGLVRVKNMLSVLTQVFAIFCLIAVLWVVYGYSLAFGDAGGSLDAFIGGFGKMFLAGITPDSTAATFTDGVVIPEFVFVAFQMTFAAITCGLIVGGFAERIKFSTLLVFSALWFTFSYLPIAHMVWAGGGFLFEMGALDFAGGTVVHINSGIAALVGALIVGKRVGFGRDSMAPHSLVMTMIGGCLLWVGWFGFNAGSNLEATGLTTLALLNTILATAAAALAWMFTEWMLNGKASMLGVVSGAVAGLVAVTPAAGLAGPMGALLLGAVAGVVCLWGVTGLKHKLGYDDSLDVFGIHGLGGILGAIGTGVVAAPSLGGMGAEDYSIGSQVVTQAIAVGIAILWSGSVSAALFFILKATMGLRVSQEEEREGLDTISHGERAYTM</sequence>
<protein>
    <recommendedName>
        <fullName evidence="9 10">Ammonium transporter</fullName>
    </recommendedName>
</protein>
<feature type="transmembrane region" description="Helical" evidence="10">
    <location>
        <begin position="392"/>
        <end position="413"/>
    </location>
</feature>
<dbReference type="PROSITE" id="PS01219">
    <property type="entry name" value="AMMONIUM_TRANSP"/>
    <property type="match status" value="1"/>
</dbReference>
<evidence type="ECO:0000313" key="14">
    <source>
        <dbReference type="Proteomes" id="UP000005317"/>
    </source>
</evidence>
<feature type="domain" description="Ammonium transporter AmtB-like" evidence="12">
    <location>
        <begin position="38"/>
        <end position="440"/>
    </location>
</feature>
<feature type="signal peptide" evidence="11">
    <location>
        <begin position="1"/>
        <end position="22"/>
    </location>
</feature>
<proteinExistence type="inferred from homology"/>
<evidence type="ECO:0000256" key="9">
    <source>
        <dbReference type="ARBA" id="ARBA00050025"/>
    </source>
</evidence>
<dbReference type="Gene3D" id="1.10.3430.10">
    <property type="entry name" value="Ammonium transporter AmtB like domains"/>
    <property type="match status" value="1"/>
</dbReference>
<comment type="subcellular location">
    <subcellularLocation>
        <location evidence="1 10">Cell membrane</location>
        <topology evidence="1 10">Multi-pass membrane protein</topology>
    </subcellularLocation>
</comment>
<evidence type="ECO:0000256" key="3">
    <source>
        <dbReference type="ARBA" id="ARBA00022448"/>
    </source>
</evidence>
<keyword evidence="3 10" id="KW-0813">Transport</keyword>
<evidence type="ECO:0000256" key="5">
    <source>
        <dbReference type="ARBA" id="ARBA00022692"/>
    </source>
</evidence>